<reference evidence="8 9" key="1">
    <citation type="submission" date="2019-07" db="EMBL/GenBank/DDBJ databases">
        <title>Whole genome shotgun sequence of Cellulomonas soli NBRC 109434.</title>
        <authorList>
            <person name="Hosoyama A."/>
            <person name="Uohara A."/>
            <person name="Ohji S."/>
            <person name="Ichikawa N."/>
        </authorList>
    </citation>
    <scope>NUCLEOTIDE SEQUENCE [LARGE SCALE GENOMIC DNA]</scope>
    <source>
        <strain evidence="8 9">NBRC 109434</strain>
    </source>
</reference>
<feature type="transmembrane region" description="Helical" evidence="6">
    <location>
        <begin position="31"/>
        <end position="53"/>
    </location>
</feature>
<evidence type="ECO:0000259" key="7">
    <source>
        <dbReference type="Pfam" id="PF04138"/>
    </source>
</evidence>
<keyword evidence="5 6" id="KW-0472">Membrane</keyword>
<comment type="similarity">
    <text evidence="2">Belongs to the GtrA family.</text>
</comment>
<accession>A0A512P822</accession>
<dbReference type="Proteomes" id="UP000321798">
    <property type="component" value="Unassembled WGS sequence"/>
</dbReference>
<feature type="transmembrane region" description="Helical" evidence="6">
    <location>
        <begin position="65"/>
        <end position="86"/>
    </location>
</feature>
<dbReference type="InterPro" id="IPR007267">
    <property type="entry name" value="GtrA_DPMS_TM"/>
</dbReference>
<evidence type="ECO:0000313" key="8">
    <source>
        <dbReference type="EMBL" id="GEP67359.1"/>
    </source>
</evidence>
<feature type="domain" description="GtrA/DPMS transmembrane" evidence="7">
    <location>
        <begin position="2"/>
        <end position="118"/>
    </location>
</feature>
<dbReference type="AlphaFoldDB" id="A0A512P822"/>
<evidence type="ECO:0000313" key="9">
    <source>
        <dbReference type="Proteomes" id="UP000321798"/>
    </source>
</evidence>
<dbReference type="GO" id="GO:0000271">
    <property type="term" value="P:polysaccharide biosynthetic process"/>
    <property type="evidence" value="ECO:0007669"/>
    <property type="project" value="InterPro"/>
</dbReference>
<name>A0A512P822_9CELL</name>
<gene>
    <name evidence="8" type="ORF">CSO01_00740</name>
</gene>
<evidence type="ECO:0000256" key="6">
    <source>
        <dbReference type="SAM" id="Phobius"/>
    </source>
</evidence>
<keyword evidence="3 6" id="KW-0812">Transmembrane</keyword>
<dbReference type="InterPro" id="IPR051401">
    <property type="entry name" value="GtrA_CellWall_Glycosyl"/>
</dbReference>
<feature type="transmembrane region" description="Helical" evidence="6">
    <location>
        <begin position="92"/>
        <end position="112"/>
    </location>
</feature>
<keyword evidence="4 6" id="KW-1133">Transmembrane helix</keyword>
<feature type="transmembrane region" description="Helical" evidence="6">
    <location>
        <begin position="7"/>
        <end position="25"/>
    </location>
</feature>
<evidence type="ECO:0000256" key="5">
    <source>
        <dbReference type="ARBA" id="ARBA00023136"/>
    </source>
</evidence>
<dbReference type="EMBL" id="BKAL01000001">
    <property type="protein sequence ID" value="GEP67359.1"/>
    <property type="molecule type" value="Genomic_DNA"/>
</dbReference>
<evidence type="ECO:0000256" key="2">
    <source>
        <dbReference type="ARBA" id="ARBA00009399"/>
    </source>
</evidence>
<comment type="subcellular location">
    <subcellularLocation>
        <location evidence="1">Membrane</location>
        <topology evidence="1">Multi-pass membrane protein</topology>
    </subcellularLocation>
</comment>
<sequence length="137" mass="14992">MRFVAVGVVNSAFGFGLFALLQLTLGHVVHYLVILTVAQVVSILEAYVLQRWLVFRVRGRWWRELVRFSSVYAVSFAINLVVLPLLVEVAHLPVLLSQAMVMVGTALGSFVAHRSFTFRRPAVATDVPGSPAPGGDS</sequence>
<evidence type="ECO:0000256" key="1">
    <source>
        <dbReference type="ARBA" id="ARBA00004141"/>
    </source>
</evidence>
<dbReference type="Pfam" id="PF04138">
    <property type="entry name" value="GtrA_DPMS_TM"/>
    <property type="match status" value="1"/>
</dbReference>
<keyword evidence="9" id="KW-1185">Reference proteome</keyword>
<dbReference type="PANTHER" id="PTHR38459">
    <property type="entry name" value="PROPHAGE BACTOPRENOL-LINKED GLUCOSE TRANSLOCASE HOMOLOG"/>
    <property type="match status" value="1"/>
</dbReference>
<evidence type="ECO:0000256" key="4">
    <source>
        <dbReference type="ARBA" id="ARBA00022989"/>
    </source>
</evidence>
<organism evidence="8 9">
    <name type="scientific">Cellulomonas soli</name>
    <dbReference type="NCBI Taxonomy" id="931535"/>
    <lineage>
        <taxon>Bacteria</taxon>
        <taxon>Bacillati</taxon>
        <taxon>Actinomycetota</taxon>
        <taxon>Actinomycetes</taxon>
        <taxon>Micrococcales</taxon>
        <taxon>Cellulomonadaceae</taxon>
        <taxon>Cellulomonas</taxon>
    </lineage>
</organism>
<comment type="caution">
    <text evidence="8">The sequence shown here is derived from an EMBL/GenBank/DDBJ whole genome shotgun (WGS) entry which is preliminary data.</text>
</comment>
<proteinExistence type="inferred from homology"/>
<protein>
    <recommendedName>
        <fullName evidence="7">GtrA/DPMS transmembrane domain-containing protein</fullName>
    </recommendedName>
</protein>
<dbReference type="GO" id="GO:0005886">
    <property type="term" value="C:plasma membrane"/>
    <property type="evidence" value="ECO:0007669"/>
    <property type="project" value="TreeGrafter"/>
</dbReference>
<dbReference type="PANTHER" id="PTHR38459:SF1">
    <property type="entry name" value="PROPHAGE BACTOPRENOL-LINKED GLUCOSE TRANSLOCASE HOMOLOG"/>
    <property type="match status" value="1"/>
</dbReference>
<evidence type="ECO:0000256" key="3">
    <source>
        <dbReference type="ARBA" id="ARBA00022692"/>
    </source>
</evidence>